<feature type="region of interest" description="Disordered" evidence="1">
    <location>
        <begin position="258"/>
        <end position="281"/>
    </location>
</feature>
<dbReference type="GeneID" id="109409662"/>
<reference evidence="3" key="1">
    <citation type="journal article" date="2015" name="Proc. Natl. Acad. Sci. U.S.A.">
        <title>Genome sequence of the Asian Tiger mosquito, Aedes albopictus, reveals insights into its biology, genetics, and evolution.</title>
        <authorList>
            <person name="Chen X.G."/>
            <person name="Jiang X."/>
            <person name="Gu J."/>
            <person name="Xu M."/>
            <person name="Wu Y."/>
            <person name="Deng Y."/>
            <person name="Zhang C."/>
            <person name="Bonizzoni M."/>
            <person name="Dermauw W."/>
            <person name="Vontas J."/>
            <person name="Armbruster P."/>
            <person name="Huang X."/>
            <person name="Yang Y."/>
            <person name="Zhang H."/>
            <person name="He W."/>
            <person name="Peng H."/>
            <person name="Liu Y."/>
            <person name="Wu K."/>
            <person name="Chen J."/>
            <person name="Lirakis M."/>
            <person name="Topalis P."/>
            <person name="Van Leeuwen T."/>
            <person name="Hall A.B."/>
            <person name="Jiang X."/>
            <person name="Thorpe C."/>
            <person name="Mueller R.L."/>
            <person name="Sun C."/>
            <person name="Waterhouse R.M."/>
            <person name="Yan G."/>
            <person name="Tu Z.J."/>
            <person name="Fang X."/>
            <person name="James A.A."/>
        </authorList>
    </citation>
    <scope>NUCLEOTIDE SEQUENCE [LARGE SCALE GENOMIC DNA]</scope>
    <source>
        <strain evidence="3">Foshan</strain>
    </source>
</reference>
<feature type="compositionally biased region" description="Basic and acidic residues" evidence="1">
    <location>
        <begin position="114"/>
        <end position="128"/>
    </location>
</feature>
<feature type="compositionally biased region" description="Acidic residues" evidence="1">
    <location>
        <begin position="137"/>
        <end position="146"/>
    </location>
</feature>
<evidence type="ECO:0000256" key="1">
    <source>
        <dbReference type="SAM" id="MobiDB-lite"/>
    </source>
</evidence>
<feature type="compositionally biased region" description="Polar residues" evidence="1">
    <location>
        <begin position="987"/>
        <end position="1006"/>
    </location>
</feature>
<evidence type="ECO:0000313" key="2">
    <source>
        <dbReference type="EnsemblMetazoa" id="AALFPA23_002258.P1992"/>
    </source>
</evidence>
<feature type="compositionally biased region" description="Basic and acidic residues" evidence="1">
    <location>
        <begin position="196"/>
        <end position="205"/>
    </location>
</feature>
<dbReference type="Proteomes" id="UP000069940">
    <property type="component" value="Unassembled WGS sequence"/>
</dbReference>
<organism evidence="2 3">
    <name type="scientific">Aedes albopictus</name>
    <name type="common">Asian tiger mosquito</name>
    <name type="synonym">Stegomyia albopicta</name>
    <dbReference type="NCBI Taxonomy" id="7160"/>
    <lineage>
        <taxon>Eukaryota</taxon>
        <taxon>Metazoa</taxon>
        <taxon>Ecdysozoa</taxon>
        <taxon>Arthropoda</taxon>
        <taxon>Hexapoda</taxon>
        <taxon>Insecta</taxon>
        <taxon>Pterygota</taxon>
        <taxon>Neoptera</taxon>
        <taxon>Endopterygota</taxon>
        <taxon>Diptera</taxon>
        <taxon>Nematocera</taxon>
        <taxon>Culicoidea</taxon>
        <taxon>Culicidae</taxon>
        <taxon>Culicinae</taxon>
        <taxon>Aedini</taxon>
        <taxon>Aedes</taxon>
        <taxon>Stegomyia</taxon>
    </lineage>
</organism>
<feature type="compositionally biased region" description="Basic and acidic residues" evidence="1">
    <location>
        <begin position="523"/>
        <end position="571"/>
    </location>
</feature>
<reference evidence="2" key="2">
    <citation type="submission" date="2025-05" db="UniProtKB">
        <authorList>
            <consortium name="EnsemblMetazoa"/>
        </authorList>
    </citation>
    <scope>IDENTIFICATION</scope>
    <source>
        <strain evidence="2">Foshan</strain>
    </source>
</reference>
<protein>
    <submittedName>
        <fullName evidence="2">Uncharacterized protein</fullName>
    </submittedName>
</protein>
<proteinExistence type="predicted"/>
<dbReference type="InterPro" id="IPR051133">
    <property type="entry name" value="Adapter_Engulfment-Domain"/>
</dbReference>
<dbReference type="Gene3D" id="2.30.29.30">
    <property type="entry name" value="Pleckstrin-homology domain (PH domain)/Phosphotyrosine-binding domain (PTB)"/>
    <property type="match status" value="1"/>
</dbReference>
<feature type="region of interest" description="Disordered" evidence="1">
    <location>
        <begin position="521"/>
        <end position="571"/>
    </location>
</feature>
<feature type="compositionally biased region" description="Polar residues" evidence="1">
    <location>
        <begin position="57"/>
        <end position="68"/>
    </location>
</feature>
<feature type="region of interest" description="Disordered" evidence="1">
    <location>
        <begin position="979"/>
        <end position="1006"/>
    </location>
</feature>
<dbReference type="PANTHER" id="PTHR11232:SF17">
    <property type="entry name" value="CAPON-LIKE PROTEIN"/>
    <property type="match status" value="1"/>
</dbReference>
<sequence>MIKQKSEDMQLEGIDPLVSPNSKRRNESTLRQLQNDVMGKARSTLSSLGDVLKGSKSAPNTPVTSGSGNEPFYKLSTNEMGPDETEQQFATPPRSPKTQKDKSTLDFFPWSKTKGKESSKSVKKEKLKPQPSQLSDVYEEEIDDEQNNFPTSTSNLPMTGAVKKKPMTDNIPSVRHQAQNQKQKHRYSNEYSEETGDYKNEHDLSRSMEDGIQYIHRDNLRCNEKYYDSRPRSYNEKYSQNYNHGYQSRGFAEYGEQYEEDYSQNTKGSRKSSNPSSPAPIKHILFNEEKDILYYKDNQRLSKTKSLSDHYSKDKQKNIPFKTSSTRDNRKAQDSTPLPIRKASRDEKPVNATSAYHGNMDLTPNKPGIKPSRAATNVEDKTRMSQKSAISKPGLSRDYSIDYRYPSSDMQMESIPYGTTTDQRAVRSMQFSNDDSNDKKYNKKICFQEPTFDEKIKCDTLPRSRKNIRKLECDQNVNEYLDKEMLRPRSGSLDSDLESQAMRIVRTVGQAFEVCHKLSTQDSGDHADEHSELSHCDVSEQDRSFDRISDEGEIKKDNVTSRQESPRQLRPTHLDLESTANLISSQRSPDSSEILKKTPLSASKEIINLKEQLDQQQLNTRQVLTQLMLVREQLISETNARIEAQARIQQLLQQNRELLEHIASLGGYHEPDRPAISTTAIGLAPQYPYFQNNQMLSDILSLGSLGHHYPSMHHFTKASQPTVTTLQQSLNNTTSGSYSTLNQLHNLQSSPSMLGSTVGSLSTQELLKLNQNILSQITSSNISSMYPTMPTTNIGSNQQQANTFMYANQNAPGFSSHAIVTDGAKSPSANKTTHMDFQLNRTDQHVNPSNDNIDRKTDQIDAESQRDNQSFASEPTQFIKPLSQVGTLTTMDTDGKVKVIVPVNPNEQMEVAKTPTRKSASFMELSGSACNEGSSKNVSILKDSKEKQTSIPGLVTLKVTDESGTVTRRLPATPSFITRSTSEKVPNRSQIMSQVQRTQWARHTTK</sequence>
<name>A0ABM1XRW2_AEDAL</name>
<dbReference type="EnsemblMetazoa" id="AALFPA23_002258.R1992">
    <property type="protein sequence ID" value="AALFPA23_002258.P1992"/>
    <property type="gene ID" value="AALFPA23_002258"/>
</dbReference>
<dbReference type="RefSeq" id="XP_062710607.1">
    <property type="nucleotide sequence ID" value="XM_062854623.1"/>
</dbReference>
<accession>A0ABM1XRW2</accession>
<feature type="region of interest" description="Disordered" evidence="1">
    <location>
        <begin position="1"/>
        <end position="205"/>
    </location>
</feature>
<dbReference type="InterPro" id="IPR011993">
    <property type="entry name" value="PH-like_dom_sf"/>
</dbReference>
<evidence type="ECO:0000313" key="3">
    <source>
        <dbReference type="Proteomes" id="UP000069940"/>
    </source>
</evidence>
<keyword evidence="3" id="KW-1185">Reference proteome</keyword>
<feature type="compositionally biased region" description="Polar residues" evidence="1">
    <location>
        <begin position="263"/>
        <end position="276"/>
    </location>
</feature>
<dbReference type="PANTHER" id="PTHR11232">
    <property type="entry name" value="PHOSPHOTYROSINE INTERACTION DOMAIN-CONTAINING FAMILY MEMBER"/>
    <property type="match status" value="1"/>
</dbReference>
<feature type="compositionally biased region" description="Basic and acidic residues" evidence="1">
    <location>
        <begin position="304"/>
        <end position="317"/>
    </location>
</feature>
<feature type="region of interest" description="Disordered" evidence="1">
    <location>
        <begin position="304"/>
        <end position="393"/>
    </location>
</feature>
<feature type="compositionally biased region" description="Polar residues" evidence="1">
    <location>
        <begin position="147"/>
        <end position="157"/>
    </location>
</feature>